<dbReference type="Proteomes" id="UP000244173">
    <property type="component" value="Chromosome"/>
</dbReference>
<dbReference type="KEGG" id="maer:DAI18_09400"/>
<evidence type="ECO:0000313" key="3">
    <source>
        <dbReference type="Proteomes" id="UP000244173"/>
    </source>
</evidence>
<keyword evidence="3" id="KW-1185">Reference proteome</keyword>
<evidence type="ECO:0000313" key="2">
    <source>
        <dbReference type="EMBL" id="AVY94232.1"/>
    </source>
</evidence>
<protein>
    <recommendedName>
        <fullName evidence="4">DNA gyrase subunit B</fullName>
    </recommendedName>
</protein>
<feature type="transmembrane region" description="Helical" evidence="1">
    <location>
        <begin position="49"/>
        <end position="68"/>
    </location>
</feature>
<gene>
    <name evidence="2" type="ORF">DAI18_09400</name>
</gene>
<dbReference type="EMBL" id="CP028519">
    <property type="protein sequence ID" value="AVY94232.1"/>
    <property type="molecule type" value="Genomic_DNA"/>
</dbReference>
<dbReference type="STRING" id="1122240.GCA_000620105_02517"/>
<keyword evidence="1" id="KW-0812">Transmembrane</keyword>
<keyword evidence="1" id="KW-0472">Membrane</keyword>
<name>A0A2S0PA80_9NEIS</name>
<feature type="transmembrane region" description="Helical" evidence="1">
    <location>
        <begin position="74"/>
        <end position="94"/>
    </location>
</feature>
<proteinExistence type="predicted"/>
<accession>A0A2S0PA80</accession>
<keyword evidence="1" id="KW-1133">Transmembrane helix</keyword>
<sequence>MTTLLASLLLLAYPLIVYFGLGLVEPRWLAVPLVAVALLRAWRQRDRVWLVVAAGTLVLAVAGLLANAAWPLKLYPLLINAVLLAVFAASLYSPQSVIERLARRMEPDFPPEAVGYTRKVTQVWCGFFLFNGSLSLLTALWGDAATWALYNGLISYLLMGVLFAGEWLVRRRVRAGRNHA</sequence>
<feature type="transmembrane region" description="Helical" evidence="1">
    <location>
        <begin position="123"/>
        <end position="141"/>
    </location>
</feature>
<evidence type="ECO:0008006" key="4">
    <source>
        <dbReference type="Google" id="ProtNLM"/>
    </source>
</evidence>
<evidence type="ECO:0000256" key="1">
    <source>
        <dbReference type="SAM" id="Phobius"/>
    </source>
</evidence>
<organism evidence="2 3">
    <name type="scientific">Microvirgula aerodenitrificans</name>
    <dbReference type="NCBI Taxonomy" id="57480"/>
    <lineage>
        <taxon>Bacteria</taxon>
        <taxon>Pseudomonadati</taxon>
        <taxon>Pseudomonadota</taxon>
        <taxon>Betaproteobacteria</taxon>
        <taxon>Neisseriales</taxon>
        <taxon>Aquaspirillaceae</taxon>
        <taxon>Microvirgula</taxon>
    </lineage>
</organism>
<dbReference type="RefSeq" id="WP_028499531.1">
    <property type="nucleotide sequence ID" value="NZ_CP028519.1"/>
</dbReference>
<dbReference type="AlphaFoldDB" id="A0A2S0PA80"/>
<feature type="transmembrane region" description="Helical" evidence="1">
    <location>
        <begin position="147"/>
        <end position="169"/>
    </location>
</feature>
<reference evidence="2 3" key="1">
    <citation type="submission" date="2018-04" db="EMBL/GenBank/DDBJ databases">
        <title>Denitrifier Microvirgula.</title>
        <authorList>
            <person name="Anderson E."/>
            <person name="Jang J."/>
            <person name="Ishii S."/>
        </authorList>
    </citation>
    <scope>NUCLEOTIDE SEQUENCE [LARGE SCALE GENOMIC DNA]</scope>
    <source>
        <strain evidence="2 3">BE2.4</strain>
    </source>
</reference>
<dbReference type="OrthoDB" id="8537043at2"/>